<dbReference type="SUPFAM" id="SSF56935">
    <property type="entry name" value="Porins"/>
    <property type="match status" value="1"/>
</dbReference>
<name>A0A2S2CVG1_9PROT</name>
<evidence type="ECO:0000256" key="1">
    <source>
        <dbReference type="SAM" id="SignalP"/>
    </source>
</evidence>
<dbReference type="EMBL" id="CP029354">
    <property type="protein sequence ID" value="AWK88468.1"/>
    <property type="molecule type" value="Genomic_DNA"/>
</dbReference>
<dbReference type="InterPro" id="IPR023614">
    <property type="entry name" value="Porin_dom_sf"/>
</dbReference>
<keyword evidence="3" id="KW-1185">Reference proteome</keyword>
<accession>A0A2S2CVG1</accession>
<organism evidence="2 3">
    <name type="scientific">Azospirillum thermophilum</name>
    <dbReference type="NCBI Taxonomy" id="2202148"/>
    <lineage>
        <taxon>Bacteria</taxon>
        <taxon>Pseudomonadati</taxon>
        <taxon>Pseudomonadota</taxon>
        <taxon>Alphaproteobacteria</taxon>
        <taxon>Rhodospirillales</taxon>
        <taxon>Azospirillaceae</taxon>
        <taxon>Azospirillum</taxon>
    </lineage>
</organism>
<sequence>MSSSASSDSRSRPCSRLRLVLLTVGLVLAASAPGHAQSVGRTAGVLDRQRPDYDATGVPLGGFRLYPSVTLSQSYNDNVFATERNTRGDFVTVLQPQLLLSSNWSRHSLGATAYGRFTRYWENEVADTDEYGASLNGSLDLASMGTASGFASYGRGAQARTDPEAPANSRPSLFDRQYLQLSYDKAFNRLLTRAEIEYDRYGFENAADRMLDRTEMSAAVQLGYQLSPRIALFLRPVYRDRHYEEPGGNGVSRDSEEYNLLVGVNFEVASLLIVNLSVGGLYATFDDPAYSDLTGVAINGSARWFPTERLTVTASARRSTQATQQTLASTRLNTTVQLAVDYELYRNVLVGSQVSFREDEFAGTPRTDKTWGAGVGLRYLINRTMAAYTEVGTLHRTSTAANAGFDQTVVTVGLRLQL</sequence>
<evidence type="ECO:0000313" key="2">
    <source>
        <dbReference type="EMBL" id="AWK88468.1"/>
    </source>
</evidence>
<dbReference type="Gene3D" id="2.40.160.10">
    <property type="entry name" value="Porin"/>
    <property type="match status" value="1"/>
</dbReference>
<dbReference type="Pfam" id="PF10082">
    <property type="entry name" value="BBP2_2"/>
    <property type="match status" value="1"/>
</dbReference>
<evidence type="ECO:0008006" key="4">
    <source>
        <dbReference type="Google" id="ProtNLM"/>
    </source>
</evidence>
<evidence type="ECO:0000313" key="3">
    <source>
        <dbReference type="Proteomes" id="UP000245629"/>
    </source>
</evidence>
<dbReference type="AlphaFoldDB" id="A0A2S2CVG1"/>
<proteinExistence type="predicted"/>
<protein>
    <recommendedName>
        <fullName evidence="4">Outer membrane beta-barrel protein</fullName>
    </recommendedName>
</protein>
<feature type="signal peptide" evidence="1">
    <location>
        <begin position="1"/>
        <end position="36"/>
    </location>
</feature>
<dbReference type="OrthoDB" id="7398962at2"/>
<dbReference type="KEGG" id="azz:DEW08_20605"/>
<reference evidence="3" key="1">
    <citation type="submission" date="2018-05" db="EMBL/GenBank/DDBJ databases">
        <title>Azospirillum thermophila sp. nov., a novel isolated from hot spring.</title>
        <authorList>
            <person name="Zhao Z."/>
        </authorList>
    </citation>
    <scope>NUCLEOTIDE SEQUENCE [LARGE SCALE GENOMIC DNA]</scope>
    <source>
        <strain evidence="3">CFH 70021</strain>
    </source>
</reference>
<dbReference type="InterPro" id="IPR018759">
    <property type="entry name" value="BBP2_2"/>
</dbReference>
<gene>
    <name evidence="2" type="ORF">DEW08_20605</name>
</gene>
<keyword evidence="1" id="KW-0732">Signal</keyword>
<feature type="chain" id="PRO_5015658035" description="Outer membrane beta-barrel protein" evidence="1">
    <location>
        <begin position="37"/>
        <end position="418"/>
    </location>
</feature>
<dbReference type="Proteomes" id="UP000245629">
    <property type="component" value="Chromosome 3"/>
</dbReference>